<reference evidence="1" key="1">
    <citation type="submission" date="2006-10" db="EMBL/GenBank/DDBJ databases">
        <authorList>
            <person name="Amadeo P."/>
            <person name="Zhao Q."/>
            <person name="Wortman J."/>
            <person name="Fraser-Liggett C."/>
            <person name="Carlton J."/>
        </authorList>
    </citation>
    <scope>NUCLEOTIDE SEQUENCE</scope>
    <source>
        <strain evidence="1">G3</strain>
    </source>
</reference>
<dbReference type="SUPFAM" id="SSF48403">
    <property type="entry name" value="Ankyrin repeat"/>
    <property type="match status" value="1"/>
</dbReference>
<dbReference type="InParanoid" id="A2G3Y3"/>
<dbReference type="InterPro" id="IPR028320">
    <property type="entry name" value="iASPP"/>
</dbReference>
<dbReference type="PANTHER" id="PTHR24164:SF4">
    <property type="entry name" value="RELA-ASSOCIATED INHIBITOR"/>
    <property type="match status" value="1"/>
</dbReference>
<protein>
    <submittedName>
        <fullName evidence="1">Uncharacterized protein</fullName>
    </submittedName>
</protein>
<dbReference type="Pfam" id="PF12796">
    <property type="entry name" value="Ank_2"/>
    <property type="match status" value="1"/>
</dbReference>
<name>A2G3Y3_TRIV3</name>
<dbReference type="KEGG" id="tva:4745797"/>
<dbReference type="InterPro" id="IPR036770">
    <property type="entry name" value="Ankyrin_rpt-contain_sf"/>
</dbReference>
<dbReference type="SMART" id="SM00248">
    <property type="entry name" value="ANK"/>
    <property type="match status" value="3"/>
</dbReference>
<proteinExistence type="predicted"/>
<gene>
    <name evidence="1" type="ORF">TVAG_215420</name>
</gene>
<evidence type="ECO:0000313" key="1">
    <source>
        <dbReference type="EMBL" id="EAX88141.1"/>
    </source>
</evidence>
<dbReference type="SMR" id="A2G3Y3"/>
<dbReference type="AlphaFoldDB" id="A2G3Y3"/>
<dbReference type="VEuPathDB" id="TrichDB:TVAG_215420"/>
<sequence length="294" mass="34060">MEADLSYCPKHVDEWCNDIDFVNKRNIHQLSMILDSCLLTSKQFKKFFEIIKSTCNMEEVLVLMKHTHFASHDCPAETFSILNNVAEILEVPFIQEINEDIKYFQSGKSIPEKQHDEPLKTATSDENTRKLRELPLMEDNFYEIFKILTKASREDDQYTIKVAVDEKYCNVRTSKLDYDSLLFAALKGENKLARYLVKYGANPRTKSRNLDTILKLYTMRNDLEGVKFAIEFIDINSQDDLGNAALHYSVYNNNYEITKFLISQPDVNIYVSNKGKMTSTHNEILKALFNSATN</sequence>
<dbReference type="GO" id="GO:0006355">
    <property type="term" value="P:regulation of DNA-templated transcription"/>
    <property type="evidence" value="ECO:0007669"/>
    <property type="project" value="InterPro"/>
</dbReference>
<dbReference type="PANTHER" id="PTHR24164">
    <property type="entry name" value="RELA-ASSOCIATED INHIBITOR"/>
    <property type="match status" value="1"/>
</dbReference>
<dbReference type="VEuPathDB" id="TrichDB:TVAGG3_0283230"/>
<dbReference type="InterPro" id="IPR002110">
    <property type="entry name" value="Ankyrin_rpt"/>
</dbReference>
<dbReference type="Proteomes" id="UP000001542">
    <property type="component" value="Unassembled WGS sequence"/>
</dbReference>
<accession>A2G3Y3</accession>
<reference evidence="1" key="2">
    <citation type="journal article" date="2007" name="Science">
        <title>Draft genome sequence of the sexually transmitted pathogen Trichomonas vaginalis.</title>
        <authorList>
            <person name="Carlton J.M."/>
            <person name="Hirt R.P."/>
            <person name="Silva J.C."/>
            <person name="Delcher A.L."/>
            <person name="Schatz M."/>
            <person name="Zhao Q."/>
            <person name="Wortman J.R."/>
            <person name="Bidwell S.L."/>
            <person name="Alsmark U.C.M."/>
            <person name="Besteiro S."/>
            <person name="Sicheritz-Ponten T."/>
            <person name="Noel C.J."/>
            <person name="Dacks J.B."/>
            <person name="Foster P.G."/>
            <person name="Simillion C."/>
            <person name="Van de Peer Y."/>
            <person name="Miranda-Saavedra D."/>
            <person name="Barton G.J."/>
            <person name="Westrop G.D."/>
            <person name="Mueller S."/>
            <person name="Dessi D."/>
            <person name="Fiori P.L."/>
            <person name="Ren Q."/>
            <person name="Paulsen I."/>
            <person name="Zhang H."/>
            <person name="Bastida-Corcuera F.D."/>
            <person name="Simoes-Barbosa A."/>
            <person name="Brown M.T."/>
            <person name="Hayes R.D."/>
            <person name="Mukherjee M."/>
            <person name="Okumura C.Y."/>
            <person name="Schneider R."/>
            <person name="Smith A.J."/>
            <person name="Vanacova S."/>
            <person name="Villalvazo M."/>
            <person name="Haas B.J."/>
            <person name="Pertea M."/>
            <person name="Feldblyum T.V."/>
            <person name="Utterback T.R."/>
            <person name="Shu C.L."/>
            <person name="Osoegawa K."/>
            <person name="de Jong P.J."/>
            <person name="Hrdy I."/>
            <person name="Horvathova L."/>
            <person name="Zubacova Z."/>
            <person name="Dolezal P."/>
            <person name="Malik S.B."/>
            <person name="Logsdon J.M. Jr."/>
            <person name="Henze K."/>
            <person name="Gupta A."/>
            <person name="Wang C.C."/>
            <person name="Dunne R.L."/>
            <person name="Upcroft J.A."/>
            <person name="Upcroft P."/>
            <person name="White O."/>
            <person name="Salzberg S.L."/>
            <person name="Tang P."/>
            <person name="Chiu C.-H."/>
            <person name="Lee Y.-S."/>
            <person name="Embley T.M."/>
            <person name="Coombs G.H."/>
            <person name="Mottram J.C."/>
            <person name="Tachezy J."/>
            <person name="Fraser-Liggett C.M."/>
            <person name="Johnson P.J."/>
        </authorList>
    </citation>
    <scope>NUCLEOTIDE SEQUENCE [LARGE SCALE GENOMIC DNA]</scope>
    <source>
        <strain evidence="1">G3</strain>
    </source>
</reference>
<evidence type="ECO:0000313" key="2">
    <source>
        <dbReference type="Proteomes" id="UP000001542"/>
    </source>
</evidence>
<dbReference type="Gene3D" id="1.25.40.20">
    <property type="entry name" value="Ankyrin repeat-containing domain"/>
    <property type="match status" value="1"/>
</dbReference>
<organism evidence="1 2">
    <name type="scientific">Trichomonas vaginalis (strain ATCC PRA-98 / G3)</name>
    <dbReference type="NCBI Taxonomy" id="412133"/>
    <lineage>
        <taxon>Eukaryota</taxon>
        <taxon>Metamonada</taxon>
        <taxon>Parabasalia</taxon>
        <taxon>Trichomonadida</taxon>
        <taxon>Trichomonadidae</taxon>
        <taxon>Trichomonas</taxon>
    </lineage>
</organism>
<dbReference type="RefSeq" id="XP_001301071.1">
    <property type="nucleotide sequence ID" value="XM_001301070.1"/>
</dbReference>
<dbReference type="EMBL" id="DS114350">
    <property type="protein sequence ID" value="EAX88141.1"/>
    <property type="molecule type" value="Genomic_DNA"/>
</dbReference>
<keyword evidence="2" id="KW-1185">Reference proteome</keyword>